<dbReference type="SUPFAM" id="SSF48371">
    <property type="entry name" value="ARM repeat"/>
    <property type="match status" value="1"/>
</dbReference>
<protein>
    <submittedName>
        <fullName evidence="1">PBS lyase HEAT domain protein repeat-containing protein</fullName>
    </submittedName>
</protein>
<organism evidence="1 2">
    <name type="scientific">Planctopirus limnophila (strain ATCC 43296 / DSM 3776 / IFAM 1008 / Mu 290)</name>
    <name type="common">Planctomyces limnophilus</name>
    <dbReference type="NCBI Taxonomy" id="521674"/>
    <lineage>
        <taxon>Bacteria</taxon>
        <taxon>Pseudomonadati</taxon>
        <taxon>Planctomycetota</taxon>
        <taxon>Planctomycetia</taxon>
        <taxon>Planctomycetales</taxon>
        <taxon>Planctomycetaceae</taxon>
        <taxon>Planctopirus</taxon>
    </lineage>
</organism>
<dbReference type="HOGENOM" id="CLU_263571_0_0_0"/>
<sequence length="1275" mass="142261">MGTLDEIQRLNDGQFHRLGDDLLRRSESRYRRLRTHGLNERGESIKGQPDSYVGETAATCSVAVCYTVQRSGWWNKVVQDVGEAVAACPMATGVVVVIPHNADRDGPQDKTIDWLSEARAAAGKAILRVIDGREISQLLDTDHQDLRHNHLGIPYSRLSGSSILASCRMASQTAIDYIRGSGRYDPERYSHRSSDRELYRVWQSAYRYNDSSDRRVAPIRLIALVNDSGVGKTSLVCELTRTLGAVLPVLLIQARDIEFGPEDKLVAAVINYAQGFLDPSTRVIEEAALSKLLSGSVPLTVVLDGLDEAHNPEAVRKAITFWLRSKLCQVSILVVTSRREFWQTCVDSSWVKWMPTSNLDDRSPVKVAERLQVEKSDPAAGLPLPDRFNEGELEAAWLRAGRTRSELAILPADAREELRHPFTLRVFLDLQMQEGLSPKKVTRAALLECWLNHRLDAETLTSERITRSHFQQALRMVASRIAETSHCSVSVDELSEVPRFDSSHPPGPILQRMIEAGILESLPNQSDRIRFTVETVQDFYRAEADVEDIKSNPAHIAEAFSQLPFTTAYSRLVRIGSRLIGEDVRHEFIQRLLEASPIKAAIVVRAHPDCYTAEVRTRIAGELGAQITDRHRVRAAMAITLLGELNCQEAIDVLGKHLLPPADLHNDLKSLGATAFTKLSYAPAAAFVYRWQWFGTRQGNDTYYFKDLLAFIRDATFEFRLALADQSVLQLSSATGTKEHVNAVTVLAYLGDCRLVDHLASRLTQNVLLEHYENHALIALGSDAAGRLFAQSVKAIGDRLAPLPDDHANNDARNELIGLVHFVVSDVRYLLTPAFEPHIKQLIENANPDVSWIAIHLAKRAHAVSLLYPAAIAASKRSGWIELDHGEERSCVSADEWLRWWRQSTDVAIRQKLLRLLPRYPNAEIEEILLDCLDLPELCASTATRLGEYGAIRSAPRLREILSEAVTTDDQSAKSSAAHALGDLRDVAAVPLLEKLATEHSDEWVGLQAIASLGLIGNSEAESALGRLHQLQKGDGIEDHIFEALLCCGSPTAVAEVIKHASSRLDGSEWLCERLGRLSWMRGWRCGEYYTHIYTAELVDYLKSHCKLGSPEKNWDIGDAFRQIDSPEVRTLLQKWGNRRGSPEDAVVRESDQRRLSDMCYWELRNRGDISAISYTLDECADDRDDIYVARAALLLQTFPTAAVANQLQSRLNVATTISETLRMLALLGRFGQQADAELAAKFVNHANDLVANVACETMLRLSDPLLVPGRWREM</sequence>
<dbReference type="eggNOG" id="COG5635">
    <property type="taxonomic scope" value="Bacteria"/>
</dbReference>
<accession>D5SR63</accession>
<dbReference type="AlphaFoldDB" id="D5SR63"/>
<dbReference type="OrthoDB" id="9810187at2"/>
<evidence type="ECO:0000313" key="2">
    <source>
        <dbReference type="Proteomes" id="UP000002220"/>
    </source>
</evidence>
<dbReference type="Pfam" id="PF13646">
    <property type="entry name" value="HEAT_2"/>
    <property type="match status" value="1"/>
</dbReference>
<dbReference type="InterPro" id="IPR016024">
    <property type="entry name" value="ARM-type_fold"/>
</dbReference>
<evidence type="ECO:0000313" key="1">
    <source>
        <dbReference type="EMBL" id="ADG66531.1"/>
    </source>
</evidence>
<dbReference type="InterPro" id="IPR011989">
    <property type="entry name" value="ARM-like"/>
</dbReference>
<dbReference type="Proteomes" id="UP000002220">
    <property type="component" value="Chromosome"/>
</dbReference>
<gene>
    <name evidence="1" type="ordered locus">Plim_0684</name>
</gene>
<reference evidence="1 2" key="1">
    <citation type="journal article" date="2010" name="Stand. Genomic Sci.">
        <title>Complete genome sequence of Planctomyces limnophilus type strain (Mu 290).</title>
        <authorList>
            <person name="Labutti K."/>
            <person name="Sikorski J."/>
            <person name="Schneider S."/>
            <person name="Nolan M."/>
            <person name="Lucas S."/>
            <person name="Glavina Del Rio T."/>
            <person name="Tice H."/>
            <person name="Cheng J.F."/>
            <person name="Goodwin L."/>
            <person name="Pitluck S."/>
            <person name="Liolios K."/>
            <person name="Ivanova N."/>
            <person name="Mavromatis K."/>
            <person name="Mikhailova N."/>
            <person name="Pati A."/>
            <person name="Chen A."/>
            <person name="Palaniappan K."/>
            <person name="Land M."/>
            <person name="Hauser L."/>
            <person name="Chang Y.J."/>
            <person name="Jeffries C.D."/>
            <person name="Tindall B.J."/>
            <person name="Rohde M."/>
            <person name="Goker M."/>
            <person name="Woyke T."/>
            <person name="Bristow J."/>
            <person name="Eisen J.A."/>
            <person name="Markowitz V."/>
            <person name="Hugenholtz P."/>
            <person name="Kyrpides N.C."/>
            <person name="Klenk H.P."/>
            <person name="Lapidus A."/>
        </authorList>
    </citation>
    <scope>NUCLEOTIDE SEQUENCE [LARGE SCALE GENOMIC DNA]</scope>
    <source>
        <strain evidence="2">ATCC 43296 / DSM 3776 / IFAM 1008 / 290</strain>
    </source>
</reference>
<proteinExistence type="predicted"/>
<keyword evidence="2" id="KW-1185">Reference proteome</keyword>
<dbReference type="EMBL" id="CP001744">
    <property type="protein sequence ID" value="ADG66531.1"/>
    <property type="molecule type" value="Genomic_DNA"/>
</dbReference>
<dbReference type="KEGG" id="plm:Plim_0684"/>
<name>D5SR63_PLAL2</name>
<dbReference type="Gene3D" id="3.40.50.300">
    <property type="entry name" value="P-loop containing nucleotide triphosphate hydrolases"/>
    <property type="match status" value="1"/>
</dbReference>
<keyword evidence="1" id="KW-0456">Lyase</keyword>
<dbReference type="GO" id="GO:0016829">
    <property type="term" value="F:lyase activity"/>
    <property type="evidence" value="ECO:0007669"/>
    <property type="project" value="UniProtKB-KW"/>
</dbReference>
<dbReference type="InterPro" id="IPR027417">
    <property type="entry name" value="P-loop_NTPase"/>
</dbReference>
<dbReference type="Gene3D" id="1.25.10.10">
    <property type="entry name" value="Leucine-rich Repeat Variant"/>
    <property type="match status" value="1"/>
</dbReference>